<name>A0A0D0AFJ5_9AGAM</name>
<dbReference type="Proteomes" id="UP000054485">
    <property type="component" value="Unassembled WGS sequence"/>
</dbReference>
<proteinExistence type="predicted"/>
<dbReference type="AlphaFoldDB" id="A0A0D0AFJ5"/>
<reference evidence="1 2" key="1">
    <citation type="submission" date="2014-04" db="EMBL/GenBank/DDBJ databases">
        <authorList>
            <consortium name="DOE Joint Genome Institute"/>
            <person name="Kuo A."/>
            <person name="Ruytinx J."/>
            <person name="Rineau F."/>
            <person name="Colpaert J."/>
            <person name="Kohler A."/>
            <person name="Nagy L.G."/>
            <person name="Floudas D."/>
            <person name="Copeland A."/>
            <person name="Barry K.W."/>
            <person name="Cichocki N."/>
            <person name="Veneault-Fourrey C."/>
            <person name="LaButti K."/>
            <person name="Lindquist E.A."/>
            <person name="Lipzen A."/>
            <person name="Lundell T."/>
            <person name="Morin E."/>
            <person name="Murat C."/>
            <person name="Sun H."/>
            <person name="Tunlid A."/>
            <person name="Henrissat B."/>
            <person name="Grigoriev I.V."/>
            <person name="Hibbett D.S."/>
            <person name="Martin F."/>
            <person name="Nordberg H.P."/>
            <person name="Cantor M.N."/>
            <person name="Hua S.X."/>
        </authorList>
    </citation>
    <scope>NUCLEOTIDE SEQUENCE [LARGE SCALE GENOMIC DNA]</scope>
    <source>
        <strain evidence="1 2">UH-Slu-Lm8-n1</strain>
    </source>
</reference>
<keyword evidence="2" id="KW-1185">Reference proteome</keyword>
<accession>A0A0D0AFJ5</accession>
<organism evidence="1 2">
    <name type="scientific">Suillus luteus UH-Slu-Lm8-n1</name>
    <dbReference type="NCBI Taxonomy" id="930992"/>
    <lineage>
        <taxon>Eukaryota</taxon>
        <taxon>Fungi</taxon>
        <taxon>Dikarya</taxon>
        <taxon>Basidiomycota</taxon>
        <taxon>Agaricomycotina</taxon>
        <taxon>Agaricomycetes</taxon>
        <taxon>Agaricomycetidae</taxon>
        <taxon>Boletales</taxon>
        <taxon>Suillineae</taxon>
        <taxon>Suillaceae</taxon>
        <taxon>Suillus</taxon>
    </lineage>
</organism>
<dbReference type="HOGENOM" id="CLU_2706470_0_0_1"/>
<dbReference type="InParanoid" id="A0A0D0AFJ5"/>
<evidence type="ECO:0000313" key="1">
    <source>
        <dbReference type="EMBL" id="KIK48965.1"/>
    </source>
</evidence>
<reference evidence="2" key="2">
    <citation type="submission" date="2015-01" db="EMBL/GenBank/DDBJ databases">
        <title>Evolutionary Origins and Diversification of the Mycorrhizal Mutualists.</title>
        <authorList>
            <consortium name="DOE Joint Genome Institute"/>
            <consortium name="Mycorrhizal Genomics Consortium"/>
            <person name="Kohler A."/>
            <person name="Kuo A."/>
            <person name="Nagy L.G."/>
            <person name="Floudas D."/>
            <person name="Copeland A."/>
            <person name="Barry K.W."/>
            <person name="Cichocki N."/>
            <person name="Veneault-Fourrey C."/>
            <person name="LaButti K."/>
            <person name="Lindquist E.A."/>
            <person name="Lipzen A."/>
            <person name="Lundell T."/>
            <person name="Morin E."/>
            <person name="Murat C."/>
            <person name="Riley R."/>
            <person name="Ohm R."/>
            <person name="Sun H."/>
            <person name="Tunlid A."/>
            <person name="Henrissat B."/>
            <person name="Grigoriev I.V."/>
            <person name="Hibbett D.S."/>
            <person name="Martin F."/>
        </authorList>
    </citation>
    <scope>NUCLEOTIDE SEQUENCE [LARGE SCALE GENOMIC DNA]</scope>
    <source>
        <strain evidence="2">UH-Slu-Lm8-n1</strain>
    </source>
</reference>
<evidence type="ECO:0000313" key="2">
    <source>
        <dbReference type="Proteomes" id="UP000054485"/>
    </source>
</evidence>
<protein>
    <submittedName>
        <fullName evidence="1">Uncharacterized protein</fullName>
    </submittedName>
</protein>
<gene>
    <name evidence="1" type="ORF">CY34DRAFT_520481</name>
</gene>
<sequence length="73" mass="8375">MARLQLPHVSSILQISRASLLVYAKSNQLLIIMMIRVIRHPWTVELEAVVTYQQCRRKESPVTSELDEGPQTT</sequence>
<dbReference type="EMBL" id="KN835135">
    <property type="protein sequence ID" value="KIK48965.1"/>
    <property type="molecule type" value="Genomic_DNA"/>
</dbReference>